<comment type="catalytic activity">
    <reaction evidence="11">
        <text>2-methoxy-6-(all-trans-hexaprenyl)phenol + 2 reduced [2Fe-2S]-[ferredoxin] + O2 + 2 H(+) = 2-methoxy-6-(all-trans-hexaprenyl)benzene-1,4-diol + 2 oxidized [2Fe-2S]-[ferredoxin] + H2O</text>
        <dbReference type="Rhea" id="RHEA:81279"/>
        <dbReference type="Rhea" id="RHEA-COMP:10000"/>
        <dbReference type="Rhea" id="RHEA-COMP:10001"/>
        <dbReference type="ChEBI" id="CHEBI:1109"/>
        <dbReference type="ChEBI" id="CHEBI:15377"/>
        <dbReference type="ChEBI" id="CHEBI:15378"/>
        <dbReference type="ChEBI" id="CHEBI:15379"/>
        <dbReference type="ChEBI" id="CHEBI:33737"/>
        <dbReference type="ChEBI" id="CHEBI:33738"/>
        <dbReference type="ChEBI" id="CHEBI:61472"/>
        <dbReference type="EC" id="1.14.15.46"/>
    </reaction>
</comment>
<dbReference type="GO" id="GO:0071949">
    <property type="term" value="F:FAD binding"/>
    <property type="evidence" value="ECO:0007669"/>
    <property type="project" value="InterPro"/>
</dbReference>
<keyword evidence="13" id="KW-0830">Ubiquinone</keyword>
<comment type="catalytic activity">
    <reaction evidence="11">
        <text>4-amino-3-(all-trans-hexaprenyl)benzoate + 2 reduced [2Fe-2S]-[ferredoxin] + O2 + 2 H(+) = 4-amino-5-hydroxy-3-(all-trans-hexaprenyl)benzoate + 2 oxidized [2Fe-2S]-[ferredoxin] + H2O</text>
        <dbReference type="Rhea" id="RHEA:58392"/>
        <dbReference type="Rhea" id="RHEA-COMP:10000"/>
        <dbReference type="Rhea" id="RHEA-COMP:10001"/>
        <dbReference type="ChEBI" id="CHEBI:15377"/>
        <dbReference type="ChEBI" id="CHEBI:15378"/>
        <dbReference type="ChEBI" id="CHEBI:15379"/>
        <dbReference type="ChEBI" id="CHEBI:33737"/>
        <dbReference type="ChEBI" id="CHEBI:33738"/>
        <dbReference type="ChEBI" id="CHEBI:142618"/>
        <dbReference type="ChEBI" id="CHEBI:142619"/>
    </reaction>
</comment>
<dbReference type="InterPro" id="IPR018168">
    <property type="entry name" value="Ubi_Hdrlase_CS"/>
</dbReference>
<dbReference type="GO" id="GO:0016712">
    <property type="term" value="F:oxidoreductase activity, acting on paired donors, with incorporation or reduction of molecular oxygen, reduced flavin or flavoprotein as one donor, and incorporation of one atom of oxygen"/>
    <property type="evidence" value="ECO:0007669"/>
    <property type="project" value="UniProtKB-UniRule"/>
</dbReference>
<comment type="subcellular location">
    <subcellularLocation>
        <location evidence="11">Mitochondrion inner membrane</location>
        <topology evidence="11">Peripheral membrane protein</topology>
        <orientation evidence="11">Matrix side</orientation>
    </subcellularLocation>
</comment>
<keyword evidence="9 11" id="KW-0496">Mitochondrion</keyword>
<dbReference type="FunFam" id="3.50.50.60:FF:000021">
    <property type="entry name" value="Ubiquinone biosynthesis monooxygenase COQ6"/>
    <property type="match status" value="1"/>
</dbReference>
<evidence type="ECO:0000313" key="13">
    <source>
        <dbReference type="EMBL" id="QID79774.1"/>
    </source>
</evidence>
<dbReference type="InterPro" id="IPR036188">
    <property type="entry name" value="FAD/NAD-bd_sf"/>
</dbReference>
<accession>A0A6C1DUA3</accession>
<dbReference type="Pfam" id="PF01494">
    <property type="entry name" value="FAD_binding_3"/>
    <property type="match status" value="1"/>
</dbReference>
<evidence type="ECO:0000256" key="5">
    <source>
        <dbReference type="ARBA" id="ARBA00022792"/>
    </source>
</evidence>
<sequence length="479" mass="53513">MFFSKVMLTRRILVRGLATAKSSAPKLTDVLIVGGGPAGLTLAASIKNSPQLKDLKTTLVDMVDLKDKLSDFYNSPPDYFTNRIVSVTPRSIHFLENNAGATLMHDRIQSYDGLYVTDGCSKGTLDLARDSMLCMIEIINIQASLYNRISQYDSKKDSIDIIDNTKVVNIKHSDPNDPLSWPLVTLSNGEVYKTRLLVGADGFNSPTRRFSQIPSRGWMYNAYGVVASMKLEYPPFKLRGWQRFLPTGPIAHLPMPENNATLVWSSSERLSRLLLSLPPESFTALINAAFVLEDADMNYYYRTLEDGSMDTDKLIEDIKFRTEEIYATLKDESDIDEIYPPRVVSIIDKTRARFPLKLTHADRYCTDRVALVGDAAHTTHPLAGQGLNMGQTDVHGLVYALEKAMERGLDIGSSLSLEPFWAERYPSNNVLLGMADKLFKLYHTNFPPVVALRTFGLNLTNKIGPVKNMIIDTLGGNEK</sequence>
<comment type="catalytic activity">
    <reaction evidence="11">
        <text>4-hydroxy-3-(all-trans-hexaprenyl)benzoate + 2 reduced [2Fe-2S]-[ferredoxin] + O2 + 2 H(+) = 3,4-dihydroxy-5-(all-trans-hexaprenyl)benzoate + 2 oxidized [2Fe-2S]-[ferredoxin] + H2O</text>
        <dbReference type="Rhea" id="RHEA:20361"/>
        <dbReference type="Rhea" id="RHEA-COMP:10000"/>
        <dbReference type="Rhea" id="RHEA-COMP:10001"/>
        <dbReference type="ChEBI" id="CHEBI:15377"/>
        <dbReference type="ChEBI" id="CHEBI:15378"/>
        <dbReference type="ChEBI" id="CHEBI:15379"/>
        <dbReference type="ChEBI" id="CHEBI:33737"/>
        <dbReference type="ChEBI" id="CHEBI:33738"/>
        <dbReference type="ChEBI" id="CHEBI:58373"/>
        <dbReference type="ChEBI" id="CHEBI:84492"/>
        <dbReference type="EC" id="1.14.15.45"/>
    </reaction>
</comment>
<dbReference type="FunFam" id="3.50.50.60:FF:000239">
    <property type="entry name" value="Ubiquinone biosynthesis monooxygenase COQ6, mitochondrial"/>
    <property type="match status" value="1"/>
</dbReference>
<evidence type="ECO:0000256" key="3">
    <source>
        <dbReference type="ARBA" id="ARBA00022630"/>
    </source>
</evidence>
<dbReference type="InterPro" id="IPR002938">
    <property type="entry name" value="FAD-bd"/>
</dbReference>
<evidence type="ECO:0000256" key="9">
    <source>
        <dbReference type="ARBA" id="ARBA00023128"/>
    </source>
</evidence>
<dbReference type="EC" id="1.14.15.46" evidence="11"/>
<dbReference type="InterPro" id="IPR000689">
    <property type="entry name" value="UbQ_mOase_COQ6"/>
</dbReference>
<name>A0A6C1DUA3_SACPS</name>
<dbReference type="PROSITE" id="PS01304">
    <property type="entry name" value="UBIH"/>
    <property type="match status" value="1"/>
</dbReference>
<comment type="pathway">
    <text evidence="11">Cofactor biosynthesis; ubiquinone biosynthesis.</text>
</comment>
<proteinExistence type="inferred from homology"/>
<evidence type="ECO:0000256" key="7">
    <source>
        <dbReference type="ARBA" id="ARBA00023002"/>
    </source>
</evidence>
<evidence type="ECO:0000256" key="1">
    <source>
        <dbReference type="ARBA" id="ARBA00001974"/>
    </source>
</evidence>
<organism evidence="13 14">
    <name type="scientific">Saccharomyces pastorianus</name>
    <name type="common">Lager yeast</name>
    <name type="synonym">Saccharomyces cerevisiae x Saccharomyces eubayanus</name>
    <dbReference type="NCBI Taxonomy" id="27292"/>
    <lineage>
        <taxon>Eukaryota</taxon>
        <taxon>Fungi</taxon>
        <taxon>Dikarya</taxon>
        <taxon>Ascomycota</taxon>
        <taxon>Saccharomycotina</taxon>
        <taxon>Saccharomycetes</taxon>
        <taxon>Saccharomycetales</taxon>
        <taxon>Saccharomycetaceae</taxon>
        <taxon>Saccharomyces</taxon>
    </lineage>
</organism>
<dbReference type="InterPro" id="IPR051205">
    <property type="entry name" value="UbiH/COQ6_monooxygenase"/>
</dbReference>
<dbReference type="HAMAP" id="MF_03193">
    <property type="entry name" value="COQ6_monooxygenase"/>
    <property type="match status" value="1"/>
</dbReference>
<comment type="function">
    <text evidence="11">FAD-dependent monooxygenase required for two non-consecutive steps during ubiquinone biosynthesis. Required for the C5-ring hydroxylation during ubiquinone biosynthesis by catalyzing the hydroxylation of 4-hydroxy-3-(all-trans-hexaprenyl)benzoic acid to 3,4-dihydroxy-5-(all-trans-hexaprenyl)benzoic acid. Also acts downstream of COQ4, for the C1-hydroxylation during ubiquinone biosynthesis by catalyzing the hydroxylation of 2-methoxy-6-(all-trans-hexaprenyl)phenol to 2-methoxy-6-(all-trans-hexaprenyl)benzene-1,4-diol. The electrons required for the hydroxylation reaction are funneled indirectly from NADPH via ferredoxin (YAH1) and ferredoxin reductase (ARH1) to COQ6. Can also convert 3-hexaprenyl-4-aminobenzoic acid (HAB), a COQ2-prenylated pABA, to DHHB in a two step process. HAB is first hydroxylated at C5 to yield 3-hexaprenyl-4-amino-5-hydroxybenzoic acid (HHAB) which is further deaminated at C4 by COQ6 to produce DHHB.</text>
</comment>
<comment type="subunit">
    <text evidence="11">Component of a multi-subunit COQ enzyme complex, composed of at least COQ3, COQ4, COQ5, COQ6, COQ7 and COQ9.</text>
</comment>
<evidence type="ECO:0000256" key="11">
    <source>
        <dbReference type="HAMAP-Rule" id="MF_03193"/>
    </source>
</evidence>
<dbReference type="NCBIfam" id="TIGR01988">
    <property type="entry name" value="Ubi-OHases"/>
    <property type="match status" value="1"/>
</dbReference>
<dbReference type="UniPathway" id="UPA00232"/>
<dbReference type="EC" id="1.14.15.45" evidence="11"/>
<protein>
    <recommendedName>
        <fullName evidence="11">Ubiquinone biosynthesis monooxygenase COQ6, mitochondrial</fullName>
        <ecNumber evidence="11">1.14.15.45</ecNumber>
    </recommendedName>
    <alternativeName>
        <fullName evidence="11">2-methoxy-6-polyprenolphenol 4-hydroxylase</fullName>
    </alternativeName>
    <alternativeName>
        <fullName evidence="11">Ubiquinone C4-deaminase</fullName>
        <ecNumber evidence="11">1.14.15.46</ecNumber>
        <ecNumber evidence="11">3.5.-.-</ecNumber>
    </alternativeName>
</protein>
<gene>
    <name evidence="13" type="primary">COQ6_1</name>
    <name evidence="11" type="synonym">COQ6</name>
    <name evidence="13" type="ORF">GRS66_002067</name>
</gene>
<evidence type="ECO:0000256" key="2">
    <source>
        <dbReference type="ARBA" id="ARBA00005349"/>
    </source>
</evidence>
<comment type="cofactor">
    <cofactor evidence="1 11">
        <name>FAD</name>
        <dbReference type="ChEBI" id="CHEBI:57692"/>
    </cofactor>
</comment>
<comment type="catalytic activity">
    <reaction evidence="11">
        <text>4-amino-5-hydroxy-3-(all-trans-hexaprenyl)benzoate + 4 reduced [2Fe-2S]-[ferredoxin] + O2 + 5 H(+) = 3,4-dihydroxy-5-(all-trans-hexaprenyl)benzoate + 4 oxidized [2Fe-2S]-[ferredoxin] + NH4(+) + H2O</text>
        <dbReference type="Rhea" id="RHEA:58396"/>
        <dbReference type="Rhea" id="RHEA-COMP:10000"/>
        <dbReference type="Rhea" id="RHEA-COMP:10001"/>
        <dbReference type="ChEBI" id="CHEBI:15377"/>
        <dbReference type="ChEBI" id="CHEBI:15378"/>
        <dbReference type="ChEBI" id="CHEBI:15379"/>
        <dbReference type="ChEBI" id="CHEBI:28938"/>
        <dbReference type="ChEBI" id="CHEBI:33737"/>
        <dbReference type="ChEBI" id="CHEBI:33738"/>
        <dbReference type="ChEBI" id="CHEBI:58373"/>
        <dbReference type="ChEBI" id="CHEBI:142619"/>
    </reaction>
</comment>
<dbReference type="PRINTS" id="PR00420">
    <property type="entry name" value="RNGMNOXGNASE"/>
</dbReference>
<evidence type="ECO:0000259" key="12">
    <source>
        <dbReference type="Pfam" id="PF01494"/>
    </source>
</evidence>
<dbReference type="OrthoDB" id="683240at2759"/>
<keyword evidence="8 11" id="KW-0503">Monooxygenase</keyword>
<dbReference type="GO" id="GO:0031314">
    <property type="term" value="C:extrinsic component of mitochondrial inner membrane"/>
    <property type="evidence" value="ECO:0007669"/>
    <property type="project" value="UniProtKB-UniRule"/>
</dbReference>
<keyword evidence="4 11" id="KW-0831">Ubiquinone biosynthesis</keyword>
<evidence type="ECO:0000256" key="8">
    <source>
        <dbReference type="ARBA" id="ARBA00023033"/>
    </source>
</evidence>
<keyword evidence="6 11" id="KW-0274">FAD</keyword>
<keyword evidence="5 11" id="KW-0999">Mitochondrion inner membrane</keyword>
<dbReference type="GO" id="GO:0120538">
    <property type="term" value="F:2-methoxy-6-polyprenolphenol 4-hydroxylase activity"/>
    <property type="evidence" value="ECO:0007669"/>
    <property type="project" value="UniProtKB-EC"/>
</dbReference>
<dbReference type="AlphaFoldDB" id="A0A6C1DUA3"/>
<dbReference type="Gene3D" id="3.50.50.60">
    <property type="entry name" value="FAD/NAD(P)-binding domain"/>
    <property type="match status" value="2"/>
</dbReference>
<keyword evidence="10 11" id="KW-0472">Membrane</keyword>
<dbReference type="EC" id="3.5.-.-" evidence="11"/>
<evidence type="ECO:0000256" key="6">
    <source>
        <dbReference type="ARBA" id="ARBA00022827"/>
    </source>
</evidence>
<dbReference type="EMBL" id="CP048988">
    <property type="protein sequence ID" value="QID79774.1"/>
    <property type="molecule type" value="Genomic_DNA"/>
</dbReference>
<feature type="domain" description="FAD-binding" evidence="12">
    <location>
        <begin position="28"/>
        <end position="404"/>
    </location>
</feature>
<keyword evidence="7 11" id="KW-0560">Oxidoreductase</keyword>
<dbReference type="PANTHER" id="PTHR43876">
    <property type="entry name" value="UBIQUINONE BIOSYNTHESIS MONOOXYGENASE COQ6, MITOCHONDRIAL"/>
    <property type="match status" value="1"/>
</dbReference>
<keyword evidence="14" id="KW-1185">Reference proteome</keyword>
<dbReference type="Proteomes" id="UP000501346">
    <property type="component" value="Chromosome ScVII"/>
</dbReference>
<dbReference type="PANTHER" id="PTHR43876:SF7">
    <property type="entry name" value="UBIQUINONE BIOSYNTHESIS MONOOXYGENASE COQ6, MITOCHONDRIAL"/>
    <property type="match status" value="1"/>
</dbReference>
<dbReference type="SUPFAM" id="SSF51905">
    <property type="entry name" value="FAD/NAD(P)-binding domain"/>
    <property type="match status" value="1"/>
</dbReference>
<evidence type="ECO:0000256" key="4">
    <source>
        <dbReference type="ARBA" id="ARBA00022688"/>
    </source>
</evidence>
<reference evidence="13 14" key="1">
    <citation type="journal article" date="2019" name="BMC Genomics">
        <title>Chromosome level assembly and comparative genome analysis confirm lager-brewing yeasts originated from a single hybridization.</title>
        <authorList>
            <person name="Salazar A.N."/>
            <person name="Gorter de Vries A.R."/>
            <person name="van den Broek M."/>
            <person name="Brouwers N."/>
            <person name="de la Torre Cortes P."/>
            <person name="Kuijpers N.G.A."/>
            <person name="Daran J.G."/>
            <person name="Abeel T."/>
        </authorList>
    </citation>
    <scope>NUCLEOTIDE SEQUENCE [LARGE SCALE GENOMIC DNA]</scope>
    <source>
        <strain evidence="13 14">CBS 1483</strain>
    </source>
</reference>
<dbReference type="GO" id="GO:0106364">
    <property type="term" value="F:4-hydroxy-3-all-trans-polyprenylbenzoate oxygenase activity"/>
    <property type="evidence" value="ECO:0007669"/>
    <property type="project" value="UniProtKB-EC"/>
</dbReference>
<evidence type="ECO:0000313" key="14">
    <source>
        <dbReference type="Proteomes" id="UP000501346"/>
    </source>
</evidence>
<comment type="similarity">
    <text evidence="2 11">Belongs to the UbiH/COQ6 family.</text>
</comment>
<evidence type="ECO:0000256" key="10">
    <source>
        <dbReference type="ARBA" id="ARBA00023136"/>
    </source>
</evidence>
<keyword evidence="3 11" id="KW-0285">Flavoprotein</keyword>
<dbReference type="NCBIfam" id="TIGR01989">
    <property type="entry name" value="COQ6"/>
    <property type="match status" value="1"/>
</dbReference>
<dbReference type="InterPro" id="IPR010971">
    <property type="entry name" value="UbiH/COQ6"/>
</dbReference>